<evidence type="ECO:0000256" key="4">
    <source>
        <dbReference type="ARBA" id="ARBA00022490"/>
    </source>
</evidence>
<dbReference type="InterPro" id="IPR049318">
    <property type="entry name" value="GCIP_C"/>
</dbReference>
<gene>
    <name evidence="10" type="ORF">FA15DRAFT_630677</name>
</gene>
<dbReference type="Pfam" id="PF20936">
    <property type="entry name" value="GCIP_C"/>
    <property type="match status" value="1"/>
</dbReference>
<dbReference type="PANTHER" id="PTHR15492">
    <property type="entry name" value="CYCLIN D1-BINDING PROTEIN 1"/>
    <property type="match status" value="1"/>
</dbReference>
<evidence type="ECO:0000259" key="9">
    <source>
        <dbReference type="Pfam" id="PF20936"/>
    </source>
</evidence>
<protein>
    <recommendedName>
        <fullName evidence="12">Grap2 and cyclin-D-interacting-domain-containing protein</fullName>
    </recommendedName>
</protein>
<keyword evidence="4" id="KW-0963">Cytoplasm</keyword>
<sequence>MSDLQKSIVSLTLLATSCDAAIPAIEASDGTVDDELRDLDHADLNAIHRDFLSLLSLIYTSTTKIALCLKPSKPVYSASIAPLNDLTKNVGNLSQNVRLITAKHGMTLLKEYKSVATGVIGPLAQLAKALLQNATSSGPPTSDESIVRRAAEVHHAIDKGRGLSASNHVAIRSIWKMDQASLGDAMNELNEMSTPDPNGYSDFDDGWDELGIEPSKEMTLTELERLKLMQPIVKLSVLLHKNVTKRVLSAPFETLPVQDHFNPLLDKLVEDSTMLSAAVDELVSTAYAPQDPIELSESLRRFTDVTETLSARLSSILLSPTVENLLKSISKETPAQKWFDTCFNQLDKSTEQLSKLLSDIH</sequence>
<evidence type="ECO:0000256" key="1">
    <source>
        <dbReference type="ARBA" id="ARBA00004123"/>
    </source>
</evidence>
<feature type="signal peptide" evidence="7">
    <location>
        <begin position="1"/>
        <end position="20"/>
    </location>
</feature>
<dbReference type="Gene3D" id="1.20.1420.10">
    <property type="entry name" value="Talin, central domain"/>
    <property type="match status" value="1"/>
</dbReference>
<evidence type="ECO:0000256" key="3">
    <source>
        <dbReference type="ARBA" id="ARBA00008940"/>
    </source>
</evidence>
<dbReference type="OrthoDB" id="41588at2759"/>
<evidence type="ECO:0000256" key="2">
    <source>
        <dbReference type="ARBA" id="ARBA00004496"/>
    </source>
</evidence>
<feature type="domain" description="Cyclin-D1-binding protein 1-like N-terminal" evidence="8">
    <location>
        <begin position="52"/>
        <end position="192"/>
    </location>
</feature>
<dbReference type="EMBL" id="ML210147">
    <property type="protein sequence ID" value="TFK29936.1"/>
    <property type="molecule type" value="Genomic_DNA"/>
</dbReference>
<dbReference type="STRING" id="230819.A0A5C3LDD9"/>
<evidence type="ECO:0008006" key="12">
    <source>
        <dbReference type="Google" id="ProtNLM"/>
    </source>
</evidence>
<evidence type="ECO:0000256" key="7">
    <source>
        <dbReference type="SAM" id="SignalP"/>
    </source>
</evidence>
<dbReference type="InterPro" id="IPR026907">
    <property type="entry name" value="GCIP-like"/>
</dbReference>
<comment type="subcellular location">
    <subcellularLocation>
        <location evidence="2">Cytoplasm</location>
    </subcellularLocation>
    <subcellularLocation>
        <location evidence="1">Nucleus</location>
    </subcellularLocation>
</comment>
<name>A0A5C3LDD9_COPMA</name>
<dbReference type="PROSITE" id="PS51257">
    <property type="entry name" value="PROKAR_LIPOPROTEIN"/>
    <property type="match status" value="1"/>
</dbReference>
<evidence type="ECO:0000259" key="8">
    <source>
        <dbReference type="Pfam" id="PF13324"/>
    </source>
</evidence>
<organism evidence="10 11">
    <name type="scientific">Coprinopsis marcescibilis</name>
    <name type="common">Agaric fungus</name>
    <name type="synonym">Psathyrella marcescibilis</name>
    <dbReference type="NCBI Taxonomy" id="230819"/>
    <lineage>
        <taxon>Eukaryota</taxon>
        <taxon>Fungi</taxon>
        <taxon>Dikarya</taxon>
        <taxon>Basidiomycota</taxon>
        <taxon>Agaricomycotina</taxon>
        <taxon>Agaricomycetes</taxon>
        <taxon>Agaricomycetidae</taxon>
        <taxon>Agaricales</taxon>
        <taxon>Agaricineae</taxon>
        <taxon>Psathyrellaceae</taxon>
        <taxon>Coprinopsis</taxon>
    </lineage>
</organism>
<dbReference type="AlphaFoldDB" id="A0A5C3LDD9"/>
<comment type="similarity">
    <text evidence="3">Belongs to the CCNDBP1 family.</text>
</comment>
<evidence type="ECO:0000256" key="6">
    <source>
        <dbReference type="ARBA" id="ARBA00023306"/>
    </source>
</evidence>
<accession>A0A5C3LDD9</accession>
<keyword evidence="11" id="KW-1185">Reference proteome</keyword>
<dbReference type="GO" id="GO:0005737">
    <property type="term" value="C:cytoplasm"/>
    <property type="evidence" value="ECO:0007669"/>
    <property type="project" value="UniProtKB-SubCell"/>
</dbReference>
<feature type="chain" id="PRO_5023075971" description="Grap2 and cyclin-D-interacting-domain-containing protein" evidence="7">
    <location>
        <begin position="21"/>
        <end position="361"/>
    </location>
</feature>
<keyword evidence="6" id="KW-0131">Cell cycle</keyword>
<dbReference type="Gene3D" id="1.20.1410.10">
    <property type="entry name" value="I/LWEQ domain"/>
    <property type="match status" value="1"/>
</dbReference>
<proteinExistence type="inferred from homology"/>
<dbReference type="Proteomes" id="UP000307440">
    <property type="component" value="Unassembled WGS sequence"/>
</dbReference>
<dbReference type="Pfam" id="PF13324">
    <property type="entry name" value="GCIP_N"/>
    <property type="match status" value="1"/>
</dbReference>
<dbReference type="InterPro" id="IPR049317">
    <property type="entry name" value="GCIP-like_N"/>
</dbReference>
<keyword evidence="5" id="KW-0539">Nucleus</keyword>
<dbReference type="GO" id="GO:0005634">
    <property type="term" value="C:nucleus"/>
    <property type="evidence" value="ECO:0007669"/>
    <property type="project" value="UniProtKB-SubCell"/>
</dbReference>
<reference evidence="10 11" key="1">
    <citation type="journal article" date="2019" name="Nat. Ecol. Evol.">
        <title>Megaphylogeny resolves global patterns of mushroom evolution.</title>
        <authorList>
            <person name="Varga T."/>
            <person name="Krizsan K."/>
            <person name="Foldi C."/>
            <person name="Dima B."/>
            <person name="Sanchez-Garcia M."/>
            <person name="Sanchez-Ramirez S."/>
            <person name="Szollosi G.J."/>
            <person name="Szarkandi J.G."/>
            <person name="Papp V."/>
            <person name="Albert L."/>
            <person name="Andreopoulos W."/>
            <person name="Angelini C."/>
            <person name="Antonin V."/>
            <person name="Barry K.W."/>
            <person name="Bougher N.L."/>
            <person name="Buchanan P."/>
            <person name="Buyck B."/>
            <person name="Bense V."/>
            <person name="Catcheside P."/>
            <person name="Chovatia M."/>
            <person name="Cooper J."/>
            <person name="Damon W."/>
            <person name="Desjardin D."/>
            <person name="Finy P."/>
            <person name="Geml J."/>
            <person name="Haridas S."/>
            <person name="Hughes K."/>
            <person name="Justo A."/>
            <person name="Karasinski D."/>
            <person name="Kautmanova I."/>
            <person name="Kiss B."/>
            <person name="Kocsube S."/>
            <person name="Kotiranta H."/>
            <person name="LaButti K.M."/>
            <person name="Lechner B.E."/>
            <person name="Liimatainen K."/>
            <person name="Lipzen A."/>
            <person name="Lukacs Z."/>
            <person name="Mihaltcheva S."/>
            <person name="Morgado L.N."/>
            <person name="Niskanen T."/>
            <person name="Noordeloos M.E."/>
            <person name="Ohm R.A."/>
            <person name="Ortiz-Santana B."/>
            <person name="Ovrebo C."/>
            <person name="Racz N."/>
            <person name="Riley R."/>
            <person name="Savchenko A."/>
            <person name="Shiryaev A."/>
            <person name="Soop K."/>
            <person name="Spirin V."/>
            <person name="Szebenyi C."/>
            <person name="Tomsovsky M."/>
            <person name="Tulloss R.E."/>
            <person name="Uehling J."/>
            <person name="Grigoriev I.V."/>
            <person name="Vagvolgyi C."/>
            <person name="Papp T."/>
            <person name="Martin F.M."/>
            <person name="Miettinen O."/>
            <person name="Hibbett D.S."/>
            <person name="Nagy L.G."/>
        </authorList>
    </citation>
    <scope>NUCLEOTIDE SEQUENCE [LARGE SCALE GENOMIC DNA]</scope>
    <source>
        <strain evidence="10 11">CBS 121175</strain>
    </source>
</reference>
<feature type="domain" description="Cyclin-D1-binding protein 1-like C-terminal" evidence="9">
    <location>
        <begin position="204"/>
        <end position="308"/>
    </location>
</feature>
<evidence type="ECO:0000313" key="11">
    <source>
        <dbReference type="Proteomes" id="UP000307440"/>
    </source>
</evidence>
<keyword evidence="7" id="KW-0732">Signal</keyword>
<evidence type="ECO:0000256" key="5">
    <source>
        <dbReference type="ARBA" id="ARBA00023242"/>
    </source>
</evidence>
<dbReference type="PANTHER" id="PTHR15492:SF1">
    <property type="entry name" value="CYCLIN-D1-BINDING PROTEIN 1"/>
    <property type="match status" value="1"/>
</dbReference>
<evidence type="ECO:0000313" key="10">
    <source>
        <dbReference type="EMBL" id="TFK29936.1"/>
    </source>
</evidence>